<dbReference type="EC" id="3.1.3.25" evidence="1"/>
<dbReference type="EMBL" id="JAGGJR010000017">
    <property type="protein sequence ID" value="MBP1876398.1"/>
    <property type="molecule type" value="Genomic_DNA"/>
</dbReference>
<dbReference type="Proteomes" id="UP000823773">
    <property type="component" value="Unassembled WGS sequence"/>
</dbReference>
<keyword evidence="1" id="KW-0378">Hydrolase</keyword>
<proteinExistence type="predicted"/>
<gene>
    <name evidence="1" type="ORF">J2Z19_006148</name>
</gene>
<evidence type="ECO:0000313" key="2">
    <source>
        <dbReference type="Proteomes" id="UP000823773"/>
    </source>
</evidence>
<name>A0ACC5T6B4_ENSAD</name>
<sequence length="280" mass="29619">MNLERPFYPNDLQGRAKLCSDVILSAGALVLRGFEESASRGFSMKGPQDFLTETDAASEAHIRKAIAEHFPDDGFFGEEGGGSISNRLWVVDPVDGTANFARSIPHFCISIAYIENGRAEIGAIYNPALDELYFAERGVGATRNGQPITVSATTAFETASVEMGWSGRVSNEIYLETIRDLLALGTNVRRAGSGALALAYVADGRSDAYIELHMNSWDCVAGLLLVAEAGGDVCPFMEIGSLRHGGPVLASAPGIAPGISQASRIPIASADAPVAELRLA</sequence>
<reference evidence="1" key="1">
    <citation type="submission" date="2021-03" db="EMBL/GenBank/DDBJ databases">
        <title>Genomic Encyclopedia of Type Strains, Phase IV (KMG-IV): sequencing the most valuable type-strain genomes for metagenomic binning, comparative biology and taxonomic classification.</title>
        <authorList>
            <person name="Goeker M."/>
        </authorList>
    </citation>
    <scope>NUCLEOTIDE SEQUENCE</scope>
    <source>
        <strain evidence="1">DSM 18131</strain>
    </source>
</reference>
<organism evidence="1 2">
    <name type="scientific">Ensifer adhaerens</name>
    <name type="common">Sinorhizobium morelense</name>
    <dbReference type="NCBI Taxonomy" id="106592"/>
    <lineage>
        <taxon>Bacteria</taxon>
        <taxon>Pseudomonadati</taxon>
        <taxon>Pseudomonadota</taxon>
        <taxon>Alphaproteobacteria</taxon>
        <taxon>Hyphomicrobiales</taxon>
        <taxon>Rhizobiaceae</taxon>
        <taxon>Sinorhizobium/Ensifer group</taxon>
        <taxon>Ensifer</taxon>
    </lineage>
</organism>
<comment type="caution">
    <text evidence="1">The sequence shown here is derived from an EMBL/GenBank/DDBJ whole genome shotgun (WGS) entry which is preliminary data.</text>
</comment>
<protein>
    <submittedName>
        <fullName evidence="1">Myo-inositol-1(Or 4)-monophosphatase</fullName>
        <ecNumber evidence="1">3.1.3.25</ecNumber>
    </submittedName>
</protein>
<accession>A0ACC5T6B4</accession>
<evidence type="ECO:0000313" key="1">
    <source>
        <dbReference type="EMBL" id="MBP1876398.1"/>
    </source>
</evidence>
<keyword evidence="2" id="KW-1185">Reference proteome</keyword>